<dbReference type="EMBL" id="NMUH01003283">
    <property type="protein sequence ID" value="MQM04790.1"/>
    <property type="molecule type" value="Genomic_DNA"/>
</dbReference>
<gene>
    <name evidence="1" type="ORF">Taro_037593</name>
</gene>
<keyword evidence="2" id="KW-1185">Reference proteome</keyword>
<dbReference type="Proteomes" id="UP000652761">
    <property type="component" value="Unassembled WGS sequence"/>
</dbReference>
<evidence type="ECO:0000313" key="2">
    <source>
        <dbReference type="Proteomes" id="UP000652761"/>
    </source>
</evidence>
<protein>
    <submittedName>
        <fullName evidence="1">Uncharacterized protein</fullName>
    </submittedName>
</protein>
<accession>A0A843WQ61</accession>
<sequence>MGCPVATWVLKAWPATPSPFSSFPFILLPLRRDCLCPSRSRWIGSPSWFVDSIYCFSMLPSPVWCVCSVWVAPGWSIPWVYLSTGVVTAVRVATPEEASARSDVIL</sequence>
<comment type="caution">
    <text evidence="1">The sequence shown here is derived from an EMBL/GenBank/DDBJ whole genome shotgun (WGS) entry which is preliminary data.</text>
</comment>
<proteinExistence type="predicted"/>
<dbReference type="AlphaFoldDB" id="A0A843WQ61"/>
<evidence type="ECO:0000313" key="1">
    <source>
        <dbReference type="EMBL" id="MQM04790.1"/>
    </source>
</evidence>
<name>A0A843WQ61_COLES</name>
<reference evidence="1" key="1">
    <citation type="submission" date="2017-07" db="EMBL/GenBank/DDBJ databases">
        <title>Taro Niue Genome Assembly and Annotation.</title>
        <authorList>
            <person name="Atibalentja N."/>
            <person name="Keating K."/>
            <person name="Fields C.J."/>
        </authorList>
    </citation>
    <scope>NUCLEOTIDE SEQUENCE</scope>
    <source>
        <strain evidence="1">Niue_2</strain>
        <tissue evidence="1">Leaf</tissue>
    </source>
</reference>
<organism evidence="1 2">
    <name type="scientific">Colocasia esculenta</name>
    <name type="common">Wild taro</name>
    <name type="synonym">Arum esculentum</name>
    <dbReference type="NCBI Taxonomy" id="4460"/>
    <lineage>
        <taxon>Eukaryota</taxon>
        <taxon>Viridiplantae</taxon>
        <taxon>Streptophyta</taxon>
        <taxon>Embryophyta</taxon>
        <taxon>Tracheophyta</taxon>
        <taxon>Spermatophyta</taxon>
        <taxon>Magnoliopsida</taxon>
        <taxon>Liliopsida</taxon>
        <taxon>Araceae</taxon>
        <taxon>Aroideae</taxon>
        <taxon>Colocasieae</taxon>
        <taxon>Colocasia</taxon>
    </lineage>
</organism>